<dbReference type="InterPro" id="IPR013785">
    <property type="entry name" value="Aldolase_TIM"/>
</dbReference>
<proteinExistence type="predicted"/>
<dbReference type="CDD" id="cd02932">
    <property type="entry name" value="OYE_YqiM_FMN"/>
    <property type="match status" value="1"/>
</dbReference>
<dbReference type="GO" id="GO:0010181">
    <property type="term" value="F:FMN binding"/>
    <property type="evidence" value="ECO:0007669"/>
    <property type="project" value="InterPro"/>
</dbReference>
<accession>A0A239ANA6</accession>
<sequence length="355" mass="39104">MARLFTPIRFRDTEIKNRIFVSPMCQYSAEQGLANHWHLVHLGGLAVGGAGLVMVEATAVAPEGRITPFCLGIWSDEHVQALRPIVDFIRQQNAVPAIQLAHAGRKASCDAPWREGKFLPPDQGGWQTVAPSAIPLTDAHGTPQALSHEDIQHTIAQFRTAALRALQAGFEVLELHCAHGYLLHEFLSPLSNHRGDEYGGSLENRCRLPLQIARELRALWPQEKPVFVRISATDWVEGGWDIEQSIQFSTWLKEIGIDLIDCSSGGLTLDAKIPAGPGYQTTFAQRIRSEAGIASAAVGLITSALQAEHILVSGQADVIMMARKLLSDPHWPLHAARELRTDVPWPDQYVRAKNI</sequence>
<evidence type="ECO:0000256" key="2">
    <source>
        <dbReference type="ARBA" id="ARBA00022630"/>
    </source>
</evidence>
<dbReference type="OrthoDB" id="8985337at2"/>
<evidence type="ECO:0000259" key="6">
    <source>
        <dbReference type="Pfam" id="PF00724"/>
    </source>
</evidence>
<keyword evidence="2" id="KW-0285">Flavoprotein</keyword>
<keyword evidence="3" id="KW-0288">FMN</keyword>
<evidence type="ECO:0000313" key="7">
    <source>
        <dbReference type="EMBL" id="SNR97039.1"/>
    </source>
</evidence>
<evidence type="ECO:0000256" key="1">
    <source>
        <dbReference type="ARBA" id="ARBA00001917"/>
    </source>
</evidence>
<gene>
    <name evidence="7" type="ORF">SAMN05192560_2030</name>
</gene>
<keyword evidence="4" id="KW-0521">NADP</keyword>
<dbReference type="PANTHER" id="PTHR43303:SF4">
    <property type="entry name" value="NADPH DEHYDROGENASE C23G7.10C-RELATED"/>
    <property type="match status" value="1"/>
</dbReference>
<comment type="cofactor">
    <cofactor evidence="1">
        <name>FMN</name>
        <dbReference type="ChEBI" id="CHEBI:58210"/>
    </cofactor>
</comment>
<organism evidence="7 8">
    <name type="scientific">Methylobacillus rhizosphaerae</name>
    <dbReference type="NCBI Taxonomy" id="551994"/>
    <lineage>
        <taxon>Bacteria</taxon>
        <taxon>Pseudomonadati</taxon>
        <taxon>Pseudomonadota</taxon>
        <taxon>Betaproteobacteria</taxon>
        <taxon>Nitrosomonadales</taxon>
        <taxon>Methylophilaceae</taxon>
        <taxon>Methylobacillus</taxon>
    </lineage>
</organism>
<dbReference type="GO" id="GO:0050661">
    <property type="term" value="F:NADP binding"/>
    <property type="evidence" value="ECO:0007669"/>
    <property type="project" value="InterPro"/>
</dbReference>
<dbReference type="InterPro" id="IPR044152">
    <property type="entry name" value="YqjM-like"/>
</dbReference>
<dbReference type="PANTHER" id="PTHR43303">
    <property type="entry name" value="NADPH DEHYDROGENASE C23G7.10C-RELATED"/>
    <property type="match status" value="1"/>
</dbReference>
<protein>
    <submittedName>
        <fullName evidence="7">2,4-dienoyl-CoA reductase</fullName>
    </submittedName>
</protein>
<keyword evidence="8" id="KW-1185">Reference proteome</keyword>
<evidence type="ECO:0000256" key="5">
    <source>
        <dbReference type="ARBA" id="ARBA00023002"/>
    </source>
</evidence>
<dbReference type="Gene3D" id="3.20.20.70">
    <property type="entry name" value="Aldolase class I"/>
    <property type="match status" value="1"/>
</dbReference>
<keyword evidence="5" id="KW-0560">Oxidoreductase</keyword>
<dbReference type="GO" id="GO:0003959">
    <property type="term" value="F:NADPH dehydrogenase activity"/>
    <property type="evidence" value="ECO:0007669"/>
    <property type="project" value="InterPro"/>
</dbReference>
<evidence type="ECO:0000313" key="8">
    <source>
        <dbReference type="Proteomes" id="UP000198305"/>
    </source>
</evidence>
<dbReference type="InterPro" id="IPR001155">
    <property type="entry name" value="OxRdtase_FMN_N"/>
</dbReference>
<dbReference type="AlphaFoldDB" id="A0A239ANA6"/>
<dbReference type="Proteomes" id="UP000198305">
    <property type="component" value="Unassembled WGS sequence"/>
</dbReference>
<dbReference type="Pfam" id="PF00724">
    <property type="entry name" value="Oxidored_FMN"/>
    <property type="match status" value="1"/>
</dbReference>
<evidence type="ECO:0000256" key="4">
    <source>
        <dbReference type="ARBA" id="ARBA00022857"/>
    </source>
</evidence>
<evidence type="ECO:0000256" key="3">
    <source>
        <dbReference type="ARBA" id="ARBA00022643"/>
    </source>
</evidence>
<feature type="domain" description="NADH:flavin oxidoreductase/NADH oxidase N-terminal" evidence="6">
    <location>
        <begin position="4"/>
        <end position="340"/>
    </location>
</feature>
<name>A0A239ANA6_9PROT</name>
<dbReference type="RefSeq" id="WP_089376106.1">
    <property type="nucleotide sequence ID" value="NZ_FZOA01000008.1"/>
</dbReference>
<dbReference type="SUPFAM" id="SSF51395">
    <property type="entry name" value="FMN-linked oxidoreductases"/>
    <property type="match status" value="1"/>
</dbReference>
<dbReference type="EMBL" id="FZOA01000008">
    <property type="protein sequence ID" value="SNR97039.1"/>
    <property type="molecule type" value="Genomic_DNA"/>
</dbReference>
<reference evidence="8" key="1">
    <citation type="submission" date="2017-06" db="EMBL/GenBank/DDBJ databases">
        <authorList>
            <person name="Varghese N."/>
            <person name="Submissions S."/>
        </authorList>
    </citation>
    <scope>NUCLEOTIDE SEQUENCE [LARGE SCALE GENOMIC DNA]</scope>
    <source>
        <strain evidence="8">Ca-68</strain>
    </source>
</reference>